<dbReference type="Pfam" id="PF13614">
    <property type="entry name" value="AAA_31"/>
    <property type="match status" value="1"/>
</dbReference>
<evidence type="ECO:0000259" key="5">
    <source>
        <dbReference type="Pfam" id="PF13614"/>
    </source>
</evidence>
<sequence>MTRKLYNLELNMKKICIFNQKGGVGKTTTNINLCSYIAMLGYKVLAIDIDPQGNTTSGLGIDKRKLEKSMYDVITNDVSLREIIKQSELVSNLYIAPAKMELAGAEVEIIEKEKRELILQEKIREVEDDFDFIFIDCPPSLGFLTINSLTSCDSVLIPIQCEFYALEGVGQLINTIQLVKKSLNKNLEIEGVIMTMYDSRTNLSNEVYKEVEKYFKDKVYKVTIPRNIRLAEAPSFGLPIMLYDEKCKGAEAYEQLTNEFIERQKG</sequence>
<dbReference type="InterPro" id="IPR027417">
    <property type="entry name" value="P-loop_NTPase"/>
</dbReference>
<evidence type="ECO:0000256" key="4">
    <source>
        <dbReference type="ARBA" id="ARBA00071824"/>
    </source>
</evidence>
<name>A0A9W5Y3F2_9CLOT</name>
<dbReference type="AlphaFoldDB" id="A0A9W5Y3F2"/>
<evidence type="ECO:0000313" key="6">
    <source>
        <dbReference type="EMBL" id="GKU25825.1"/>
    </source>
</evidence>
<organism evidence="6 7">
    <name type="scientific">Clostridium folliculivorans</name>
    <dbReference type="NCBI Taxonomy" id="2886038"/>
    <lineage>
        <taxon>Bacteria</taxon>
        <taxon>Bacillati</taxon>
        <taxon>Bacillota</taxon>
        <taxon>Clostridia</taxon>
        <taxon>Eubacteriales</taxon>
        <taxon>Clostridiaceae</taxon>
        <taxon>Clostridium</taxon>
    </lineage>
</organism>
<dbReference type="EMBL" id="BQXY01000004">
    <property type="protein sequence ID" value="GKU25825.1"/>
    <property type="molecule type" value="Genomic_DNA"/>
</dbReference>
<protein>
    <recommendedName>
        <fullName evidence="4">Sporulation initiation inhibitor protein Soj</fullName>
    </recommendedName>
</protein>
<dbReference type="SUPFAM" id="SSF52540">
    <property type="entry name" value="P-loop containing nucleoside triphosphate hydrolases"/>
    <property type="match status" value="1"/>
</dbReference>
<dbReference type="PANTHER" id="PTHR13696:SF52">
    <property type="entry name" value="PARA FAMILY PROTEIN CT_582"/>
    <property type="match status" value="1"/>
</dbReference>
<comment type="caution">
    <text evidence="6">The sequence shown here is derived from an EMBL/GenBank/DDBJ whole genome shotgun (WGS) entry which is preliminary data.</text>
</comment>
<evidence type="ECO:0000256" key="1">
    <source>
        <dbReference type="ARBA" id="ARBA00006976"/>
    </source>
</evidence>
<dbReference type="Gene3D" id="3.40.50.300">
    <property type="entry name" value="P-loop containing nucleotide triphosphate hydrolases"/>
    <property type="match status" value="1"/>
</dbReference>
<dbReference type="Proteomes" id="UP001057868">
    <property type="component" value="Unassembled WGS sequence"/>
</dbReference>
<gene>
    <name evidence="6" type="primary">soj</name>
    <name evidence="6" type="ORF">CFOLD11_26510</name>
</gene>
<feature type="domain" description="AAA" evidence="5">
    <location>
        <begin position="12"/>
        <end position="189"/>
    </location>
</feature>
<keyword evidence="7" id="KW-1185">Reference proteome</keyword>
<dbReference type="InterPro" id="IPR050678">
    <property type="entry name" value="DNA_Partitioning_ATPase"/>
</dbReference>
<proteinExistence type="inferred from homology"/>
<evidence type="ECO:0000256" key="3">
    <source>
        <dbReference type="ARBA" id="ARBA00062323"/>
    </source>
</evidence>
<dbReference type="PANTHER" id="PTHR13696">
    <property type="entry name" value="P-LOOP CONTAINING NUCLEOSIDE TRIPHOSPHATE HYDROLASE"/>
    <property type="match status" value="1"/>
</dbReference>
<comment type="subunit">
    <text evidence="3">Dimerizes in the presence of ATP but not ADP; ATP-binding is required for double-stranded (ds)DNA-binding. Interacts with DnaA.</text>
</comment>
<dbReference type="PIRSF" id="PIRSF009320">
    <property type="entry name" value="Nuc_binding_HP_1000"/>
    <property type="match status" value="1"/>
</dbReference>
<accession>A0A9W5Y3F2</accession>
<dbReference type="FunFam" id="3.40.50.300:FF:000285">
    <property type="entry name" value="Sporulation initiation inhibitor Soj"/>
    <property type="match status" value="1"/>
</dbReference>
<evidence type="ECO:0000313" key="7">
    <source>
        <dbReference type="Proteomes" id="UP001057868"/>
    </source>
</evidence>
<dbReference type="CDD" id="cd02042">
    <property type="entry name" value="ParAB_family"/>
    <property type="match status" value="1"/>
</dbReference>
<evidence type="ECO:0000256" key="2">
    <source>
        <dbReference type="ARBA" id="ARBA00049360"/>
    </source>
</evidence>
<reference evidence="6" key="1">
    <citation type="journal article" date="2023" name="Int. J. Syst. Evol. Microbiol.">
        <title>&lt;i&gt;Clostridium folliculivorans&lt;/i&gt; sp. nov., isolated from soil samples of an organic paddy in Japan.</title>
        <authorList>
            <person name="Tazawa J."/>
            <person name="Kobayashi H."/>
            <person name="Tanizawa Y."/>
            <person name="Uchino A."/>
            <person name="Tanaka F."/>
            <person name="Urashima Y."/>
            <person name="Miura S."/>
            <person name="Sakamoto M."/>
            <person name="Ohkuma M."/>
            <person name="Tohno M."/>
        </authorList>
    </citation>
    <scope>NUCLEOTIDE SEQUENCE</scope>
    <source>
        <strain evidence="6">D1-1</strain>
    </source>
</reference>
<dbReference type="InterPro" id="IPR025669">
    <property type="entry name" value="AAA_dom"/>
</dbReference>
<comment type="similarity">
    <text evidence="1">Belongs to the ParA family.</text>
</comment>
<comment type="catalytic activity">
    <reaction evidence="2">
        <text>ATP + H2O = ADP + phosphate + H(+)</text>
        <dbReference type="Rhea" id="RHEA:13065"/>
        <dbReference type="ChEBI" id="CHEBI:15377"/>
        <dbReference type="ChEBI" id="CHEBI:15378"/>
        <dbReference type="ChEBI" id="CHEBI:30616"/>
        <dbReference type="ChEBI" id="CHEBI:43474"/>
        <dbReference type="ChEBI" id="CHEBI:456216"/>
    </reaction>
</comment>